<dbReference type="PANTHER" id="PTHR11573:SF6">
    <property type="entry name" value="RIBONUCLEOSIDE-DIPHOSPHATE REDUCTASE LARGE SUBUNIT"/>
    <property type="match status" value="1"/>
</dbReference>
<feature type="non-terminal residue" evidence="7">
    <location>
        <position position="1"/>
    </location>
</feature>
<proteinExistence type="predicted"/>
<organism evidence="7 8">
    <name type="scientific">Ignelater luminosus</name>
    <name type="common">Cucubano</name>
    <name type="synonym">Pyrophorus luminosus</name>
    <dbReference type="NCBI Taxonomy" id="2038154"/>
    <lineage>
        <taxon>Eukaryota</taxon>
        <taxon>Metazoa</taxon>
        <taxon>Ecdysozoa</taxon>
        <taxon>Arthropoda</taxon>
        <taxon>Hexapoda</taxon>
        <taxon>Insecta</taxon>
        <taxon>Pterygota</taxon>
        <taxon>Neoptera</taxon>
        <taxon>Endopterygota</taxon>
        <taxon>Coleoptera</taxon>
        <taxon>Polyphaga</taxon>
        <taxon>Elateriformia</taxon>
        <taxon>Elateroidea</taxon>
        <taxon>Elateridae</taxon>
        <taxon>Agrypninae</taxon>
        <taxon>Pyrophorini</taxon>
        <taxon>Ignelater</taxon>
    </lineage>
</organism>
<evidence type="ECO:0000256" key="4">
    <source>
        <dbReference type="ARBA" id="ARBA00031255"/>
    </source>
</evidence>
<dbReference type="AlphaFoldDB" id="A0A8K0C443"/>
<keyword evidence="2 5" id="KW-0547">Nucleotide-binding</keyword>
<dbReference type="GO" id="GO:0009263">
    <property type="term" value="P:deoxyribonucleotide biosynthetic process"/>
    <property type="evidence" value="ECO:0007669"/>
    <property type="project" value="TreeGrafter"/>
</dbReference>
<dbReference type="Proteomes" id="UP000801492">
    <property type="component" value="Unassembled WGS sequence"/>
</dbReference>
<dbReference type="PANTHER" id="PTHR11573">
    <property type="entry name" value="RIBONUCLEOSIDE-DIPHOSPHATE REDUCTASE LARGE CHAIN"/>
    <property type="match status" value="1"/>
</dbReference>
<dbReference type="GO" id="GO:0005971">
    <property type="term" value="C:ribonucleoside-diphosphate reductase complex"/>
    <property type="evidence" value="ECO:0007669"/>
    <property type="project" value="TreeGrafter"/>
</dbReference>
<evidence type="ECO:0000256" key="3">
    <source>
        <dbReference type="ARBA" id="ARBA00022840"/>
    </source>
</evidence>
<keyword evidence="3 5" id="KW-0067">ATP-binding</keyword>
<dbReference type="PROSITE" id="PS51161">
    <property type="entry name" value="ATP_CONE"/>
    <property type="match status" value="1"/>
</dbReference>
<name>A0A8K0C443_IGNLU</name>
<reference evidence="7" key="1">
    <citation type="submission" date="2019-08" db="EMBL/GenBank/DDBJ databases">
        <title>The genome of the North American firefly Photinus pyralis.</title>
        <authorList>
            <consortium name="Photinus pyralis genome working group"/>
            <person name="Fallon T.R."/>
            <person name="Sander Lower S.E."/>
            <person name="Weng J.-K."/>
        </authorList>
    </citation>
    <scope>NUCLEOTIDE SEQUENCE</scope>
    <source>
        <strain evidence="7">TRF0915ILg1</strain>
        <tissue evidence="7">Whole body</tissue>
    </source>
</reference>
<dbReference type="SUPFAM" id="SSF48168">
    <property type="entry name" value="R1 subunit of ribonucleotide reductase, N-terminal domain"/>
    <property type="match status" value="1"/>
</dbReference>
<keyword evidence="8" id="KW-1185">Reference proteome</keyword>
<evidence type="ECO:0000313" key="8">
    <source>
        <dbReference type="Proteomes" id="UP000801492"/>
    </source>
</evidence>
<dbReference type="InterPro" id="IPR039718">
    <property type="entry name" value="Rrm1"/>
</dbReference>
<dbReference type="EMBL" id="VTPC01091165">
    <property type="protein sequence ID" value="KAF2879429.1"/>
    <property type="molecule type" value="Genomic_DNA"/>
</dbReference>
<comment type="caution">
    <text evidence="7">The sequence shown here is derived from an EMBL/GenBank/DDBJ whole genome shotgun (WGS) entry which is preliminary data.</text>
</comment>
<dbReference type="GO" id="GO:0004748">
    <property type="term" value="F:ribonucleoside-diphosphate reductase activity, thioredoxin disulfide as acceptor"/>
    <property type="evidence" value="ECO:0007669"/>
    <property type="project" value="TreeGrafter"/>
</dbReference>
<feature type="domain" description="ATP-cone" evidence="6">
    <location>
        <begin position="11"/>
        <end position="102"/>
    </location>
</feature>
<evidence type="ECO:0000256" key="2">
    <source>
        <dbReference type="ARBA" id="ARBA00022741"/>
    </source>
</evidence>
<evidence type="ECO:0000256" key="1">
    <source>
        <dbReference type="ARBA" id="ARBA00019284"/>
    </source>
</evidence>
<evidence type="ECO:0000313" key="7">
    <source>
        <dbReference type="EMBL" id="KAF2879429.1"/>
    </source>
</evidence>
<sequence length="105" mass="11759">MKMPATPQKRNYVHKRGGRKEEVHIDKITSRIQKLCYGLNMDYIDPVSITLKVIRGLYPGVTTVELDTLAAETAASMATDHPDYATLAARIAVSNLHKETKKQFS</sequence>
<gene>
    <name evidence="7" type="ORF">ILUMI_26742</name>
</gene>
<dbReference type="InterPro" id="IPR005144">
    <property type="entry name" value="ATP-cone_dom"/>
</dbReference>
<protein>
    <recommendedName>
        <fullName evidence="1">Ribonucleoside-diphosphate reductase large subunit</fullName>
    </recommendedName>
    <alternativeName>
        <fullName evidence="4">Ribonucleotide reductase large subunit</fullName>
    </alternativeName>
</protein>
<accession>A0A8K0C443</accession>
<dbReference type="OrthoDB" id="3000483at2759"/>
<dbReference type="InterPro" id="IPR008926">
    <property type="entry name" value="RNR_R1-su_N"/>
</dbReference>
<evidence type="ECO:0000256" key="5">
    <source>
        <dbReference type="PROSITE-ProRule" id="PRU00492"/>
    </source>
</evidence>
<evidence type="ECO:0000259" key="6">
    <source>
        <dbReference type="PROSITE" id="PS51161"/>
    </source>
</evidence>
<dbReference type="Pfam" id="PF03477">
    <property type="entry name" value="ATP-cone"/>
    <property type="match status" value="1"/>
</dbReference>
<dbReference type="GO" id="GO:0005524">
    <property type="term" value="F:ATP binding"/>
    <property type="evidence" value="ECO:0007669"/>
    <property type="project" value="UniProtKB-UniRule"/>
</dbReference>